<dbReference type="EMBL" id="FUWS01000004">
    <property type="protein sequence ID" value="SJZ93490.1"/>
    <property type="molecule type" value="Genomic_DNA"/>
</dbReference>
<dbReference type="AlphaFoldDB" id="A0A1T4PPL7"/>
<keyword evidence="3" id="KW-1185">Reference proteome</keyword>
<gene>
    <name evidence="2" type="ORF">SAMN02745673_01935</name>
</gene>
<dbReference type="Pfam" id="PF08241">
    <property type="entry name" value="Methyltransf_11"/>
    <property type="match status" value="1"/>
</dbReference>
<dbReference type="InterPro" id="IPR013216">
    <property type="entry name" value="Methyltransf_11"/>
</dbReference>
<dbReference type="GO" id="GO:0032259">
    <property type="term" value="P:methylation"/>
    <property type="evidence" value="ECO:0007669"/>
    <property type="project" value="UniProtKB-KW"/>
</dbReference>
<keyword evidence="2" id="KW-0808">Transferase</keyword>
<dbReference type="STRING" id="1122192.SAMN02745673_01935"/>
<dbReference type="RefSeq" id="WP_078761259.1">
    <property type="nucleotide sequence ID" value="NZ_FUWS01000004.1"/>
</dbReference>
<reference evidence="2 3" key="1">
    <citation type="submission" date="2017-02" db="EMBL/GenBank/DDBJ databases">
        <authorList>
            <person name="Peterson S.W."/>
        </authorList>
    </citation>
    <scope>NUCLEOTIDE SEQUENCE [LARGE SCALE GENOMIC DNA]</scope>
    <source>
        <strain evidence="2 3">DSM 45154</strain>
    </source>
</reference>
<dbReference type="InterPro" id="IPR029063">
    <property type="entry name" value="SAM-dependent_MTases_sf"/>
</dbReference>
<feature type="domain" description="Methyltransferase type 11" evidence="1">
    <location>
        <begin position="38"/>
        <end position="127"/>
    </location>
</feature>
<accession>A0A1T4PPL7</accession>
<evidence type="ECO:0000313" key="3">
    <source>
        <dbReference type="Proteomes" id="UP000190637"/>
    </source>
</evidence>
<dbReference type="Proteomes" id="UP000190637">
    <property type="component" value="Unassembled WGS sequence"/>
</dbReference>
<evidence type="ECO:0000313" key="2">
    <source>
        <dbReference type="EMBL" id="SJZ93490.1"/>
    </source>
</evidence>
<protein>
    <submittedName>
        <fullName evidence="2">Trans-aconitate methyltransferase</fullName>
    </submittedName>
</protein>
<proteinExistence type="predicted"/>
<dbReference type="GO" id="GO:0008757">
    <property type="term" value="F:S-adenosylmethionine-dependent methyltransferase activity"/>
    <property type="evidence" value="ECO:0007669"/>
    <property type="project" value="InterPro"/>
</dbReference>
<dbReference type="OrthoDB" id="9795085at2"/>
<organism evidence="2 3">
    <name type="scientific">Marinactinospora thermotolerans DSM 45154</name>
    <dbReference type="NCBI Taxonomy" id="1122192"/>
    <lineage>
        <taxon>Bacteria</taxon>
        <taxon>Bacillati</taxon>
        <taxon>Actinomycetota</taxon>
        <taxon>Actinomycetes</taxon>
        <taxon>Streptosporangiales</taxon>
        <taxon>Nocardiopsidaceae</taxon>
        <taxon>Marinactinospora</taxon>
    </lineage>
</organism>
<dbReference type="PANTHER" id="PTHR43861">
    <property type="entry name" value="TRANS-ACONITATE 2-METHYLTRANSFERASE-RELATED"/>
    <property type="match status" value="1"/>
</dbReference>
<keyword evidence="2" id="KW-0489">Methyltransferase</keyword>
<dbReference type="PANTHER" id="PTHR43861:SF1">
    <property type="entry name" value="TRANS-ACONITATE 2-METHYLTRANSFERASE"/>
    <property type="match status" value="1"/>
</dbReference>
<dbReference type="Gene3D" id="3.40.50.150">
    <property type="entry name" value="Vaccinia Virus protein VP39"/>
    <property type="match status" value="1"/>
</dbReference>
<sequence length="250" mass="27119">MATQHWDAALYDDRHSFVAGYGAELLRLLAPRPGERILDAGCGTGDHVAALRDAGAIAVGVDAAPEMVARARARFPGIDVRLADLRDLGMREEFDAVLSNAVLHWIPEADRAAASLAAALRPGGRLVAELGGTGNVATLLAGVQAARRARGLPEPAQPWYYPGVAEYATVLEQAGFEVTEARLFDRPTRLQGSDAIANWVRMFGSHLLTDVADPAALLAEVEQRLRPTLHRDGDWWADYRRLRITAVRRG</sequence>
<dbReference type="SUPFAM" id="SSF53335">
    <property type="entry name" value="S-adenosyl-L-methionine-dependent methyltransferases"/>
    <property type="match status" value="1"/>
</dbReference>
<evidence type="ECO:0000259" key="1">
    <source>
        <dbReference type="Pfam" id="PF08241"/>
    </source>
</evidence>
<name>A0A1T4PPL7_9ACTN</name>
<dbReference type="CDD" id="cd02440">
    <property type="entry name" value="AdoMet_MTases"/>
    <property type="match status" value="1"/>
</dbReference>